<dbReference type="Gene3D" id="3.20.80.10">
    <property type="entry name" value="Regulatory factor, effector binding domain"/>
    <property type="match status" value="1"/>
</dbReference>
<feature type="region of interest" description="Disordered" evidence="1">
    <location>
        <begin position="1"/>
        <end position="22"/>
    </location>
</feature>
<organism evidence="2 3">
    <name type="scientific">Tribonema minus</name>
    <dbReference type="NCBI Taxonomy" id="303371"/>
    <lineage>
        <taxon>Eukaryota</taxon>
        <taxon>Sar</taxon>
        <taxon>Stramenopiles</taxon>
        <taxon>Ochrophyta</taxon>
        <taxon>PX clade</taxon>
        <taxon>Xanthophyceae</taxon>
        <taxon>Tribonematales</taxon>
        <taxon>Tribonemataceae</taxon>
        <taxon>Tribonema</taxon>
    </lineage>
</organism>
<sequence>MVVNDSQDTHISTAQRTEAAETPLELGPALTLGLNRAIRGDSSVLRQVLSDNCSWKGPVASYDSRNKIEEDLRNVGSFLSDPRFTVASTTPTGDATYSLEWLASATWPLPWTPRIVIQGRTLVRLDSAGGRIISMEDTWEEAPVQALIRHLLPGFWDIWNQFCSPIAERYPHKVLRRGRGYEVWQFAPRLVLRPTLVDRTNSRQARMAYVLPDFSFTSSVNTRGRVPEKYFTTSPIEAEITPLIETNTVSNENGSLGSVQTRANRITWAVQVPASFGLEAGAMPDPRGEGYNPLNGDAIEFERQDRRVVAVANYNGSVQDKEAVELRAKLLEQLSMDKAKVALGPEGRPKAGFMSFDGKVGFNKQGRVSIAVYEYRPKILGKGNKVYVELEE</sequence>
<reference evidence="2" key="1">
    <citation type="submission" date="2021-02" db="EMBL/GenBank/DDBJ databases">
        <title>First Annotated Genome of the Yellow-green Alga Tribonema minus.</title>
        <authorList>
            <person name="Mahan K.M."/>
        </authorList>
    </citation>
    <scope>NUCLEOTIDE SEQUENCE</scope>
    <source>
        <strain evidence="2">UTEX B ZZ1240</strain>
    </source>
</reference>
<feature type="compositionally biased region" description="Polar residues" evidence="1">
    <location>
        <begin position="1"/>
        <end position="16"/>
    </location>
</feature>
<dbReference type="SUPFAM" id="SSF54427">
    <property type="entry name" value="NTF2-like"/>
    <property type="match status" value="1"/>
</dbReference>
<evidence type="ECO:0000256" key="1">
    <source>
        <dbReference type="SAM" id="MobiDB-lite"/>
    </source>
</evidence>
<name>A0A835YSS2_9STRA</name>
<protein>
    <recommendedName>
        <fullName evidence="4">SOUL heme-binding protein</fullName>
    </recommendedName>
</protein>
<proteinExistence type="predicted"/>
<keyword evidence="3" id="KW-1185">Reference proteome</keyword>
<comment type="caution">
    <text evidence="2">The sequence shown here is derived from an EMBL/GenBank/DDBJ whole genome shotgun (WGS) entry which is preliminary data.</text>
</comment>
<dbReference type="Proteomes" id="UP000664859">
    <property type="component" value="Unassembled WGS sequence"/>
</dbReference>
<dbReference type="AlphaFoldDB" id="A0A835YSS2"/>
<dbReference type="InterPro" id="IPR011256">
    <property type="entry name" value="Reg_factor_effector_dom_sf"/>
</dbReference>
<accession>A0A835YSS2</accession>
<gene>
    <name evidence="2" type="ORF">JKP88DRAFT_200827</name>
</gene>
<dbReference type="OrthoDB" id="191514at2759"/>
<evidence type="ECO:0000313" key="2">
    <source>
        <dbReference type="EMBL" id="KAG5179983.1"/>
    </source>
</evidence>
<evidence type="ECO:0008006" key="4">
    <source>
        <dbReference type="Google" id="ProtNLM"/>
    </source>
</evidence>
<dbReference type="InterPro" id="IPR032710">
    <property type="entry name" value="NTF2-like_dom_sf"/>
</dbReference>
<evidence type="ECO:0000313" key="3">
    <source>
        <dbReference type="Proteomes" id="UP000664859"/>
    </source>
</evidence>
<dbReference type="EMBL" id="JAFCMP010000434">
    <property type="protein sequence ID" value="KAG5179983.1"/>
    <property type="molecule type" value="Genomic_DNA"/>
</dbReference>